<proteinExistence type="predicted"/>
<accession>A0A427AXZ6</accession>
<sequence>MAYPTAASVAILISCIIVFLLLCYPLLWSCVEPEALGRIAKQEKLQEMRIATVAYVVWEDIEAFIEVILL</sequence>
<comment type="caution">
    <text evidence="2">The sequence shown here is derived from an EMBL/GenBank/DDBJ whole genome shotgun (WGS) entry which is preliminary data.</text>
</comment>
<evidence type="ECO:0000313" key="2">
    <source>
        <dbReference type="EMBL" id="RRT81111.1"/>
    </source>
</evidence>
<keyword evidence="1" id="KW-0812">Transmembrane</keyword>
<evidence type="ECO:0000256" key="1">
    <source>
        <dbReference type="SAM" id="Phobius"/>
    </source>
</evidence>
<organism evidence="2 3">
    <name type="scientific">Ensete ventricosum</name>
    <name type="common">Abyssinian banana</name>
    <name type="synonym">Musa ensete</name>
    <dbReference type="NCBI Taxonomy" id="4639"/>
    <lineage>
        <taxon>Eukaryota</taxon>
        <taxon>Viridiplantae</taxon>
        <taxon>Streptophyta</taxon>
        <taxon>Embryophyta</taxon>
        <taxon>Tracheophyta</taxon>
        <taxon>Spermatophyta</taxon>
        <taxon>Magnoliopsida</taxon>
        <taxon>Liliopsida</taxon>
        <taxon>Zingiberales</taxon>
        <taxon>Musaceae</taxon>
        <taxon>Ensete</taxon>
    </lineage>
</organism>
<feature type="transmembrane region" description="Helical" evidence="1">
    <location>
        <begin position="6"/>
        <end position="28"/>
    </location>
</feature>
<protein>
    <submittedName>
        <fullName evidence="2">Uncharacterized protein</fullName>
    </submittedName>
</protein>
<keyword evidence="1" id="KW-1133">Transmembrane helix</keyword>
<dbReference type="AlphaFoldDB" id="A0A427AXZ6"/>
<name>A0A427AXZ6_ENSVE</name>
<dbReference type="Proteomes" id="UP000287651">
    <property type="component" value="Unassembled WGS sequence"/>
</dbReference>
<dbReference type="EMBL" id="AMZH03000988">
    <property type="protein sequence ID" value="RRT81111.1"/>
    <property type="molecule type" value="Genomic_DNA"/>
</dbReference>
<gene>
    <name evidence="2" type="ORF">B296_00014315</name>
</gene>
<evidence type="ECO:0000313" key="3">
    <source>
        <dbReference type="Proteomes" id="UP000287651"/>
    </source>
</evidence>
<keyword evidence="1" id="KW-0472">Membrane</keyword>
<reference evidence="2 3" key="1">
    <citation type="journal article" date="2014" name="Agronomy (Basel)">
        <title>A Draft Genome Sequence for Ensete ventricosum, the Drought-Tolerant Tree Against Hunger.</title>
        <authorList>
            <person name="Harrison J."/>
            <person name="Moore K.A."/>
            <person name="Paszkiewicz K."/>
            <person name="Jones T."/>
            <person name="Grant M."/>
            <person name="Ambacheew D."/>
            <person name="Muzemil S."/>
            <person name="Studholme D.J."/>
        </authorList>
    </citation>
    <scope>NUCLEOTIDE SEQUENCE [LARGE SCALE GENOMIC DNA]</scope>
</reference>